<evidence type="ECO:0000256" key="6">
    <source>
        <dbReference type="ARBA" id="ARBA00022598"/>
    </source>
</evidence>
<keyword evidence="9 13" id="KW-0648">Protein biosynthesis</keyword>
<evidence type="ECO:0000256" key="12">
    <source>
        <dbReference type="ARBA" id="ARBA00048351"/>
    </source>
</evidence>
<feature type="compositionally biased region" description="Low complexity" evidence="14">
    <location>
        <begin position="803"/>
        <end position="812"/>
    </location>
</feature>
<dbReference type="InterPro" id="IPR020058">
    <property type="entry name" value="Glu/Gln-tRNA-synth_Ib_cat-dom"/>
</dbReference>
<dbReference type="FunFam" id="3.90.800.10:FF:000001">
    <property type="entry name" value="Glutamine--tRNA ligase"/>
    <property type="match status" value="1"/>
</dbReference>
<dbReference type="PANTHER" id="PTHR43097">
    <property type="entry name" value="GLUTAMINE-TRNA LIGASE"/>
    <property type="match status" value="1"/>
</dbReference>
<dbReference type="InterPro" id="IPR014729">
    <property type="entry name" value="Rossmann-like_a/b/a_fold"/>
</dbReference>
<dbReference type="InterPro" id="IPR020056">
    <property type="entry name" value="Rbsml_bL25/Gln-tRNA_synth_N"/>
</dbReference>
<dbReference type="Pfam" id="PF20974">
    <property type="entry name" value="tRNA-synt_1c_C2"/>
    <property type="match status" value="1"/>
</dbReference>
<dbReference type="SUPFAM" id="SSF50715">
    <property type="entry name" value="Ribosomal protein L25-like"/>
    <property type="match status" value="1"/>
</dbReference>
<dbReference type="InterPro" id="IPR000924">
    <property type="entry name" value="Glu/Gln-tRNA-synth"/>
</dbReference>
<dbReference type="InterPro" id="IPR020061">
    <property type="entry name" value="Glu_tRNA_lig_a-bdl"/>
</dbReference>
<keyword evidence="10 13" id="KW-0030">Aminoacyl-tRNA synthetase</keyword>
<proteinExistence type="inferred from homology"/>
<evidence type="ECO:0000256" key="3">
    <source>
        <dbReference type="ARBA" id="ARBA00012835"/>
    </source>
</evidence>
<evidence type="ECO:0000256" key="1">
    <source>
        <dbReference type="ARBA" id="ARBA00004496"/>
    </source>
</evidence>
<dbReference type="FunFam" id="1.10.1160.10:FF:000001">
    <property type="entry name" value="Glutamine--tRNA ligase"/>
    <property type="match status" value="1"/>
</dbReference>
<dbReference type="Gene3D" id="3.90.800.10">
    <property type="entry name" value="Glutamyl-tRNA Synthetase, Domain 3"/>
    <property type="match status" value="1"/>
</dbReference>
<accession>A0AAW1QCT7</accession>
<dbReference type="InterPro" id="IPR036282">
    <property type="entry name" value="Glutathione-S-Trfase_C_sf"/>
</dbReference>
<comment type="subcellular location">
    <subcellularLocation>
        <location evidence="1">Cytoplasm</location>
    </subcellularLocation>
</comment>
<keyword evidence="7 13" id="KW-0547">Nucleotide-binding</keyword>
<dbReference type="EC" id="6.1.1.17" evidence="3"/>
<comment type="caution">
    <text evidence="16">The sequence shown here is derived from an EMBL/GenBank/DDBJ whole genome shotgun (WGS) entry which is preliminary data.</text>
</comment>
<dbReference type="PRINTS" id="PR00987">
    <property type="entry name" value="TRNASYNTHGLU"/>
</dbReference>
<comment type="similarity">
    <text evidence="2">Belongs to the class-I aminoacyl-tRNA synthetase family. Glutamate--tRNA ligase type 2 subfamily.</text>
</comment>
<keyword evidence="5" id="KW-0597">Phosphoprotein</keyword>
<protein>
    <recommendedName>
        <fullName evidence="3">glutamate--tRNA ligase</fullName>
        <ecNumber evidence="3">6.1.1.17</ecNumber>
    </recommendedName>
    <alternativeName>
        <fullName evidence="11">Glutamyl-tRNA synthetase</fullName>
    </alternativeName>
</protein>
<dbReference type="InterPro" id="IPR020059">
    <property type="entry name" value="Glu/Gln-tRNA-synth_Ib_codon-bd"/>
</dbReference>
<dbReference type="Gene3D" id="1.20.1050.130">
    <property type="match status" value="1"/>
</dbReference>
<reference evidence="16" key="2">
    <citation type="submission" date="2024-04" db="EMBL/GenBank/DDBJ databases">
        <authorList>
            <person name="Dal Grande F."/>
            <person name="Keller J."/>
            <person name="Delaux P.-M."/>
        </authorList>
    </citation>
    <scope>NUCLEOTIDE SEQUENCE</scope>
    <source>
        <strain evidence="16">SAG 245.80</strain>
    </source>
</reference>
<dbReference type="NCBIfam" id="TIGR00463">
    <property type="entry name" value="gltX_arch"/>
    <property type="match status" value="1"/>
</dbReference>
<sequence length="840" mass="91037">MVNNMLQLAYSEGAIPLSVLAAASLAGVELAAKANPKFSKGSQPVLSLPHRSAEIEGTQYILRYIARVPTKDTELYGTDAFSAVQVDQWLDFAPQLAPGAGFAAACQAANKALTLRTFLAGHSLTVADAAVWGQLKGTLQWDKLRKAGDLPHLARWFDHVAAVPALRAVGEQHGPMKPRSTAETREAAAASGRGGGDTGSFDINLPGAAEGKVVTRFPPEPSGYLHIGHAKAALMNRFIADMYKGNMLLRFDDTNPSKEKDEFVENILADVKALGISYQRVTYTSDYFPQLIDLAERLIRAGHLYADDTPTEQMRAERMDGVASARRGRSVEENLAAWREMQAGSEEGVRTCLRLKMDMSAPNKALRDPVAFRCNATPHHRTGTRFKVYPTYDLACPFVDALEGVTHALRSSEYRDREDQFYWVLRLCQEVWPGLPHVHIFDFSRLSFIYTVLSKRKLAWFADTGRVIGWDDPRFPTVQGVFRRGMQLSALREFILMQGASRNVTVQEWDKIWAMNKKVIDPVCPRFTALRTDCKVLLRLSNGPERPEVVTLPRHKKHPPAGVKASTRSKDVWLEQADAALLAENEEFTLMDWGNAVIRGIERSEDGAVAEMRGELHLEGDVKSTKWKLTWLPASGAELVPLTLVDFGYLVTKRKLEDEDVFQDYVNENTRWEVAAVGDANMRTLQKGDVLQLERKGYFIVDQPLARLGRPAVLFAIPDGKPRPILEPPHPSYYPGGAPAAPNSAAAAASAAAAPAGAKKASAGTGLNPKPADAMGSATAAGVKAAAGAAVAAAQAAGAAATGAAAASAGGARRLLQPEGDVGLTPSPTPQPSGNLSGHM</sequence>
<evidence type="ECO:0000256" key="8">
    <source>
        <dbReference type="ARBA" id="ARBA00022840"/>
    </source>
</evidence>
<keyword evidence="18" id="KW-1185">Reference proteome</keyword>
<dbReference type="EMBL" id="JALJOU010000132">
    <property type="protein sequence ID" value="KAK9819072.1"/>
    <property type="molecule type" value="Genomic_DNA"/>
</dbReference>
<dbReference type="GO" id="GO:0017102">
    <property type="term" value="C:methionyl glutamyl tRNA synthetase complex"/>
    <property type="evidence" value="ECO:0007669"/>
    <property type="project" value="TreeGrafter"/>
</dbReference>
<feature type="domain" description="GST C-terminal" evidence="15">
    <location>
        <begin position="54"/>
        <end position="179"/>
    </location>
</feature>
<name>A0AAW1QCT7_9CHLO</name>
<feature type="region of interest" description="Disordered" evidence="14">
    <location>
        <begin position="803"/>
        <end position="840"/>
    </location>
</feature>
<dbReference type="Pfam" id="PF00749">
    <property type="entry name" value="tRNA-synt_1c"/>
    <property type="match status" value="1"/>
</dbReference>
<dbReference type="Gene3D" id="2.40.240.10">
    <property type="entry name" value="Ribosomal Protein L25, Chain P"/>
    <property type="match status" value="1"/>
</dbReference>
<dbReference type="Gene3D" id="1.10.1160.10">
    <property type="entry name" value="Glutamyl-trna Synthetase, Domain 2"/>
    <property type="match status" value="1"/>
</dbReference>
<dbReference type="SUPFAM" id="SSF52374">
    <property type="entry name" value="Nucleotidylyl transferase"/>
    <property type="match status" value="1"/>
</dbReference>
<evidence type="ECO:0000256" key="10">
    <source>
        <dbReference type="ARBA" id="ARBA00023146"/>
    </source>
</evidence>
<dbReference type="PROSITE" id="PS00178">
    <property type="entry name" value="AA_TRNA_LIGASE_I"/>
    <property type="match status" value="1"/>
</dbReference>
<feature type="region of interest" description="Disordered" evidence="14">
    <location>
        <begin position="719"/>
        <end position="740"/>
    </location>
</feature>
<dbReference type="GO" id="GO:0005829">
    <property type="term" value="C:cytosol"/>
    <property type="evidence" value="ECO:0007669"/>
    <property type="project" value="TreeGrafter"/>
</dbReference>
<feature type="region of interest" description="Disordered" evidence="14">
    <location>
        <begin position="172"/>
        <end position="201"/>
    </location>
</feature>
<dbReference type="CDD" id="cd10289">
    <property type="entry name" value="GST_C_AaRS_like"/>
    <property type="match status" value="1"/>
</dbReference>
<evidence type="ECO:0000313" key="17">
    <source>
        <dbReference type="EMBL" id="KAK9845290.1"/>
    </source>
</evidence>
<evidence type="ECO:0000256" key="2">
    <source>
        <dbReference type="ARBA" id="ARBA00008927"/>
    </source>
</evidence>
<dbReference type="SUPFAM" id="SSF47616">
    <property type="entry name" value="GST C-terminal domain-like"/>
    <property type="match status" value="1"/>
</dbReference>
<evidence type="ECO:0000256" key="4">
    <source>
        <dbReference type="ARBA" id="ARBA00022490"/>
    </source>
</evidence>
<dbReference type="PROSITE" id="PS50405">
    <property type="entry name" value="GST_CTER"/>
    <property type="match status" value="1"/>
</dbReference>
<dbReference type="InterPro" id="IPR011035">
    <property type="entry name" value="Ribosomal_bL25/Gln-tRNA_synth"/>
</dbReference>
<keyword evidence="8 13" id="KW-0067">ATP-binding</keyword>
<dbReference type="Pfam" id="PF03950">
    <property type="entry name" value="tRNA-synt_1c_C"/>
    <property type="match status" value="1"/>
</dbReference>
<dbReference type="InterPro" id="IPR004526">
    <property type="entry name" value="Glu-tRNA-synth_arc/euk"/>
</dbReference>
<evidence type="ECO:0000256" key="5">
    <source>
        <dbReference type="ARBA" id="ARBA00022553"/>
    </source>
</evidence>
<dbReference type="FunFam" id="3.40.50.620:FF:000037">
    <property type="entry name" value="Glutamine--tRNA ligase cytoplasmic"/>
    <property type="match status" value="1"/>
</dbReference>
<evidence type="ECO:0000256" key="11">
    <source>
        <dbReference type="ARBA" id="ARBA00030865"/>
    </source>
</evidence>
<evidence type="ECO:0000259" key="15">
    <source>
        <dbReference type="PROSITE" id="PS50405"/>
    </source>
</evidence>
<dbReference type="GO" id="GO:0006424">
    <property type="term" value="P:glutamyl-tRNA aminoacylation"/>
    <property type="evidence" value="ECO:0007669"/>
    <property type="project" value="InterPro"/>
</dbReference>
<evidence type="ECO:0000256" key="13">
    <source>
        <dbReference type="RuleBase" id="RU363037"/>
    </source>
</evidence>
<comment type="catalytic activity">
    <reaction evidence="12">
        <text>tRNA(Glu) + L-glutamate + ATP = L-glutamyl-tRNA(Glu) + AMP + diphosphate</text>
        <dbReference type="Rhea" id="RHEA:23540"/>
        <dbReference type="Rhea" id="RHEA-COMP:9663"/>
        <dbReference type="Rhea" id="RHEA-COMP:9680"/>
        <dbReference type="ChEBI" id="CHEBI:29985"/>
        <dbReference type="ChEBI" id="CHEBI:30616"/>
        <dbReference type="ChEBI" id="CHEBI:33019"/>
        <dbReference type="ChEBI" id="CHEBI:78442"/>
        <dbReference type="ChEBI" id="CHEBI:78520"/>
        <dbReference type="ChEBI" id="CHEBI:456215"/>
        <dbReference type="EC" id="6.1.1.17"/>
    </reaction>
</comment>
<dbReference type="InterPro" id="IPR050132">
    <property type="entry name" value="Gln/Glu-tRNA_Ligase"/>
</dbReference>
<reference evidence="16 18" key="1">
    <citation type="journal article" date="2024" name="Nat. Commun.">
        <title>Phylogenomics reveals the evolutionary origins of lichenization in chlorophyte algae.</title>
        <authorList>
            <person name="Puginier C."/>
            <person name="Libourel C."/>
            <person name="Otte J."/>
            <person name="Skaloud P."/>
            <person name="Haon M."/>
            <person name="Grisel S."/>
            <person name="Petersen M."/>
            <person name="Berrin J.G."/>
            <person name="Delaux P.M."/>
            <person name="Dal Grande F."/>
            <person name="Keller J."/>
        </authorList>
    </citation>
    <scope>NUCLEOTIDE SEQUENCE [LARGE SCALE GENOMIC DNA]</scope>
    <source>
        <strain evidence="16 18">SAG 245.80</strain>
    </source>
</reference>
<dbReference type="EMBL" id="JALJOU010000003">
    <property type="protein sequence ID" value="KAK9845290.1"/>
    <property type="molecule type" value="Genomic_DNA"/>
</dbReference>
<dbReference type="GO" id="GO:0048608">
    <property type="term" value="P:reproductive structure development"/>
    <property type="evidence" value="ECO:0007669"/>
    <property type="project" value="UniProtKB-ARBA"/>
</dbReference>
<dbReference type="PANTHER" id="PTHR43097:SF5">
    <property type="entry name" value="GLUTAMATE--TRNA LIGASE"/>
    <property type="match status" value="1"/>
</dbReference>
<dbReference type="InterPro" id="IPR049437">
    <property type="entry name" value="tRNA-synt_1c_C2"/>
</dbReference>
<dbReference type="AlphaFoldDB" id="A0AAW1QCT7"/>
<evidence type="ECO:0000256" key="14">
    <source>
        <dbReference type="SAM" id="MobiDB-lite"/>
    </source>
</evidence>
<dbReference type="GO" id="GO:0004818">
    <property type="term" value="F:glutamate-tRNA ligase activity"/>
    <property type="evidence" value="ECO:0007669"/>
    <property type="project" value="UniProtKB-EC"/>
</dbReference>
<evidence type="ECO:0000256" key="9">
    <source>
        <dbReference type="ARBA" id="ARBA00022917"/>
    </source>
</evidence>
<dbReference type="InterPro" id="IPR010987">
    <property type="entry name" value="Glutathione-S-Trfase_C-like"/>
</dbReference>
<keyword evidence="4" id="KW-0963">Cytoplasm</keyword>
<dbReference type="Gene3D" id="3.40.50.620">
    <property type="entry name" value="HUPs"/>
    <property type="match status" value="1"/>
</dbReference>
<dbReference type="FunFam" id="2.40.240.10:FF:000004">
    <property type="entry name" value="Glutamyl-tRNA synthetase, cytoplasmic"/>
    <property type="match status" value="1"/>
</dbReference>
<dbReference type="HAMAP" id="MF_02076">
    <property type="entry name" value="Glu_tRNA_synth_type2"/>
    <property type="match status" value="1"/>
</dbReference>
<dbReference type="GO" id="GO:0009791">
    <property type="term" value="P:post-embryonic development"/>
    <property type="evidence" value="ECO:0007669"/>
    <property type="project" value="UniProtKB-ARBA"/>
</dbReference>
<gene>
    <name evidence="17" type="ORF">WJX81_002544</name>
    <name evidence="16" type="ORF">WJX81_007248</name>
</gene>
<dbReference type="Proteomes" id="UP001445335">
    <property type="component" value="Unassembled WGS sequence"/>
</dbReference>
<evidence type="ECO:0000313" key="18">
    <source>
        <dbReference type="Proteomes" id="UP001445335"/>
    </source>
</evidence>
<evidence type="ECO:0000256" key="7">
    <source>
        <dbReference type="ARBA" id="ARBA00022741"/>
    </source>
</evidence>
<dbReference type="InterPro" id="IPR001412">
    <property type="entry name" value="aa-tRNA-synth_I_CS"/>
</dbReference>
<keyword evidence="6 13" id="KW-0436">Ligase</keyword>
<organism evidence="16 18">
    <name type="scientific">Elliptochloris bilobata</name>
    <dbReference type="NCBI Taxonomy" id="381761"/>
    <lineage>
        <taxon>Eukaryota</taxon>
        <taxon>Viridiplantae</taxon>
        <taxon>Chlorophyta</taxon>
        <taxon>core chlorophytes</taxon>
        <taxon>Trebouxiophyceae</taxon>
        <taxon>Trebouxiophyceae incertae sedis</taxon>
        <taxon>Elliptochloris clade</taxon>
        <taxon>Elliptochloris</taxon>
    </lineage>
</organism>
<evidence type="ECO:0000313" key="16">
    <source>
        <dbReference type="EMBL" id="KAK9819072.1"/>
    </source>
</evidence>
<dbReference type="GO" id="GO:0005524">
    <property type="term" value="F:ATP binding"/>
    <property type="evidence" value="ECO:0007669"/>
    <property type="project" value="UniProtKB-KW"/>
</dbReference>